<evidence type="ECO:0000256" key="5">
    <source>
        <dbReference type="ARBA" id="ARBA00022448"/>
    </source>
</evidence>
<evidence type="ECO:0000256" key="10">
    <source>
        <dbReference type="ARBA" id="ARBA00022989"/>
    </source>
</evidence>
<evidence type="ECO:0000313" key="14">
    <source>
        <dbReference type="EMBL" id="AOY87236.1"/>
    </source>
</evidence>
<evidence type="ECO:0000256" key="11">
    <source>
        <dbReference type="ARBA" id="ARBA00023136"/>
    </source>
</evidence>
<organism evidence="14 15">
    <name type="scientific">Marinobacter salinus</name>
    <dbReference type="NCBI Taxonomy" id="1874317"/>
    <lineage>
        <taxon>Bacteria</taxon>
        <taxon>Pseudomonadati</taxon>
        <taxon>Pseudomonadota</taxon>
        <taxon>Gammaproteobacteria</taxon>
        <taxon>Pseudomonadales</taxon>
        <taxon>Marinobacteraceae</taxon>
        <taxon>Marinobacter</taxon>
    </lineage>
</organism>
<dbReference type="GO" id="GO:0005886">
    <property type="term" value="C:plasma membrane"/>
    <property type="evidence" value="ECO:0007669"/>
    <property type="project" value="UniProtKB-SubCell"/>
</dbReference>
<protein>
    <recommendedName>
        <fullName evidence="4 12">Heme exporter protein B</fullName>
    </recommendedName>
</protein>
<dbReference type="KEGG" id="msq:BKP64_03015"/>
<evidence type="ECO:0000256" key="6">
    <source>
        <dbReference type="ARBA" id="ARBA00022475"/>
    </source>
</evidence>
<keyword evidence="9 12" id="KW-0201">Cytochrome c-type biogenesis</keyword>
<feature type="transmembrane region" description="Helical" evidence="13">
    <location>
        <begin position="70"/>
        <end position="89"/>
    </location>
</feature>
<dbReference type="Proteomes" id="UP000177445">
    <property type="component" value="Chromosome"/>
</dbReference>
<keyword evidence="11 12" id="KW-0472">Membrane</keyword>
<proteinExistence type="inferred from homology"/>
<evidence type="ECO:0000256" key="2">
    <source>
        <dbReference type="ARBA" id="ARBA00004429"/>
    </source>
</evidence>
<dbReference type="Pfam" id="PF03379">
    <property type="entry name" value="CcmB"/>
    <property type="match status" value="1"/>
</dbReference>
<dbReference type="NCBIfam" id="TIGR01190">
    <property type="entry name" value="ccmB"/>
    <property type="match status" value="1"/>
</dbReference>
<comment type="similarity">
    <text evidence="3 12">Belongs to the CcmB/CycW/HelB family.</text>
</comment>
<feature type="transmembrane region" description="Helical" evidence="13">
    <location>
        <begin position="145"/>
        <end position="171"/>
    </location>
</feature>
<dbReference type="RefSeq" id="WP_070965853.1">
    <property type="nucleotide sequence ID" value="NZ_CP017715.1"/>
</dbReference>
<dbReference type="InterPro" id="IPR026031">
    <property type="entry name" value="Cyt_c_CcmB_bac"/>
</dbReference>
<dbReference type="GO" id="GO:0017004">
    <property type="term" value="P:cytochrome complex assembly"/>
    <property type="evidence" value="ECO:0007669"/>
    <property type="project" value="UniProtKB-KW"/>
</dbReference>
<dbReference type="PIRSF" id="PIRSF002764">
    <property type="entry name" value="CcmB"/>
    <property type="match status" value="1"/>
</dbReference>
<keyword evidence="6 12" id="KW-1003">Cell membrane</keyword>
<sequence>MNADARPVMKPLDSSVGSLDAMKAVFTRDMKVAFRQRQDLLNPLLFFVMVVTLFPLGVSPEVSFLREAGAGILWVAALLSVLLSLDHLFRHDFDDGTLEQLVLQSQPLFLLVLAKTLAHWMLTGLPLVLLTPVLGVMVHLEGNSIAVLCLTLLIGTPVLSLIGSIGAALTLGLRSAGVLLSLLIIPLYIPVLIFGTGTVAAAADSAPVGGYLALMAAFLVLATTLAPFASAAALRISLSNA</sequence>
<evidence type="ECO:0000256" key="4">
    <source>
        <dbReference type="ARBA" id="ARBA00016452"/>
    </source>
</evidence>
<dbReference type="OrthoDB" id="9799895at2"/>
<dbReference type="PANTHER" id="PTHR30070:SF1">
    <property type="entry name" value="CYTOCHROME C BIOGENESIS B-RELATED"/>
    <property type="match status" value="1"/>
</dbReference>
<dbReference type="PANTHER" id="PTHR30070">
    <property type="entry name" value="HEME EXPORTER PROTEIN B"/>
    <property type="match status" value="1"/>
</dbReference>
<dbReference type="STRING" id="1874317.BKP64_03015"/>
<dbReference type="PRINTS" id="PR01414">
    <property type="entry name" value="CCMBBIOGNSIS"/>
</dbReference>
<keyword evidence="5 12" id="KW-0813">Transport</keyword>
<feature type="transmembrane region" description="Helical" evidence="13">
    <location>
        <begin position="109"/>
        <end position="133"/>
    </location>
</feature>
<gene>
    <name evidence="14" type="ORF">BKP64_03015</name>
</gene>
<evidence type="ECO:0000256" key="8">
    <source>
        <dbReference type="ARBA" id="ARBA00022692"/>
    </source>
</evidence>
<reference evidence="14 15" key="1">
    <citation type="submission" date="2016-10" db="EMBL/GenBank/DDBJ databases">
        <title>Marinobacter salinus sp. nov., a moderately halophilic bacterium isolated from a tidal flat environment.</title>
        <authorList>
            <person name="Park S.-J."/>
        </authorList>
    </citation>
    <scope>NUCLEOTIDE SEQUENCE [LARGE SCALE GENOMIC DNA]</scope>
    <source>
        <strain evidence="14 15">Hb8</strain>
    </source>
</reference>
<feature type="transmembrane region" description="Helical" evidence="13">
    <location>
        <begin position="209"/>
        <end position="234"/>
    </location>
</feature>
<evidence type="ECO:0000313" key="15">
    <source>
        <dbReference type="Proteomes" id="UP000177445"/>
    </source>
</evidence>
<keyword evidence="8 13" id="KW-0812">Transmembrane</keyword>
<dbReference type="InterPro" id="IPR003544">
    <property type="entry name" value="Cyt_c_biogenesis_CcmB"/>
</dbReference>
<evidence type="ECO:0000256" key="12">
    <source>
        <dbReference type="PIRNR" id="PIRNR002764"/>
    </source>
</evidence>
<name>A0A1D9GHW2_9GAMM</name>
<keyword evidence="10 13" id="KW-1133">Transmembrane helix</keyword>
<comment type="function">
    <text evidence="1 12">Required for the export of heme to the periplasm for the biogenesis of c-type cytochromes.</text>
</comment>
<accession>A0A1D9GHW2</accession>
<dbReference type="GO" id="GO:1903607">
    <property type="term" value="P:cytochrome c biosynthetic process"/>
    <property type="evidence" value="ECO:0007669"/>
    <property type="project" value="TreeGrafter"/>
</dbReference>
<evidence type="ECO:0000256" key="3">
    <source>
        <dbReference type="ARBA" id="ARBA00010544"/>
    </source>
</evidence>
<dbReference type="GO" id="GO:0015232">
    <property type="term" value="F:heme transmembrane transporter activity"/>
    <property type="evidence" value="ECO:0007669"/>
    <property type="project" value="InterPro"/>
</dbReference>
<evidence type="ECO:0000256" key="1">
    <source>
        <dbReference type="ARBA" id="ARBA00002442"/>
    </source>
</evidence>
<evidence type="ECO:0000256" key="13">
    <source>
        <dbReference type="SAM" id="Phobius"/>
    </source>
</evidence>
<evidence type="ECO:0000256" key="7">
    <source>
        <dbReference type="ARBA" id="ARBA00022519"/>
    </source>
</evidence>
<keyword evidence="15" id="KW-1185">Reference proteome</keyword>
<keyword evidence="7 12" id="KW-0997">Cell inner membrane</keyword>
<feature type="transmembrane region" description="Helical" evidence="13">
    <location>
        <begin position="178"/>
        <end position="203"/>
    </location>
</feature>
<dbReference type="AlphaFoldDB" id="A0A1D9GHW2"/>
<feature type="transmembrane region" description="Helical" evidence="13">
    <location>
        <begin position="40"/>
        <end position="58"/>
    </location>
</feature>
<evidence type="ECO:0000256" key="9">
    <source>
        <dbReference type="ARBA" id="ARBA00022748"/>
    </source>
</evidence>
<comment type="subcellular location">
    <subcellularLocation>
        <location evidence="2">Cell inner membrane</location>
        <topology evidence="2">Multi-pass membrane protein</topology>
    </subcellularLocation>
</comment>
<dbReference type="EMBL" id="CP017715">
    <property type="protein sequence ID" value="AOY87236.1"/>
    <property type="molecule type" value="Genomic_DNA"/>
</dbReference>